<evidence type="ECO:0000313" key="2">
    <source>
        <dbReference type="EMBL" id="JAB60264.1"/>
    </source>
</evidence>
<organism evidence="2">
    <name type="scientific">Anoplophora glabripennis</name>
    <name type="common">Asian longhorn beetle</name>
    <name type="synonym">Anoplophora nobilis</name>
    <dbReference type="NCBI Taxonomy" id="217634"/>
    <lineage>
        <taxon>Eukaryota</taxon>
        <taxon>Metazoa</taxon>
        <taxon>Ecdysozoa</taxon>
        <taxon>Arthropoda</taxon>
        <taxon>Hexapoda</taxon>
        <taxon>Insecta</taxon>
        <taxon>Pterygota</taxon>
        <taxon>Neoptera</taxon>
        <taxon>Endopterygota</taxon>
        <taxon>Coleoptera</taxon>
        <taxon>Polyphaga</taxon>
        <taxon>Cucujiformia</taxon>
        <taxon>Chrysomeloidea</taxon>
        <taxon>Cerambycidae</taxon>
        <taxon>Lamiinae</taxon>
        <taxon>Lamiini</taxon>
        <taxon>Anoplophora</taxon>
    </lineage>
</organism>
<feature type="region of interest" description="Disordered" evidence="1">
    <location>
        <begin position="35"/>
        <end position="58"/>
    </location>
</feature>
<evidence type="ECO:0000256" key="1">
    <source>
        <dbReference type="SAM" id="MobiDB-lite"/>
    </source>
</evidence>
<dbReference type="AlphaFoldDB" id="V5G8C5"/>
<dbReference type="EMBL" id="GALX01008202">
    <property type="protein sequence ID" value="JAB60264.1"/>
    <property type="molecule type" value="Transcribed_RNA"/>
</dbReference>
<protein>
    <submittedName>
        <fullName evidence="2">Uncharacterized protein</fullName>
    </submittedName>
</protein>
<sequence length="117" mass="12632">DMVTTPETLTETQTVTISQITKAASASTLTFSEPAAVTTTERTTLPSKEKPTTLFTSGPTITTVTIPVEKETLFTSKPILNETSTTTAETEVYTSKYSPDLTTVISTTEGKYIIYPL</sequence>
<reference evidence="2" key="1">
    <citation type="submission" date="2013-07" db="EMBL/GenBank/DDBJ databases">
        <title>Midgut Transcriptome Profiling of Anoplphora glabripennis, a Lignocellulose Degrading, Wood-Boring Cerambycid.</title>
        <authorList>
            <person name="Scully E.D."/>
            <person name="Hoover K."/>
            <person name="Carlson J.E."/>
            <person name="Tien M."/>
            <person name="Geib S.M."/>
        </authorList>
    </citation>
    <scope>NUCLEOTIDE SEQUENCE</scope>
</reference>
<name>V5G8C5_ANOGL</name>
<feature type="compositionally biased region" description="Polar residues" evidence="1">
    <location>
        <begin position="35"/>
        <end position="46"/>
    </location>
</feature>
<feature type="non-terminal residue" evidence="2">
    <location>
        <position position="1"/>
    </location>
</feature>
<feature type="non-terminal residue" evidence="2">
    <location>
        <position position="117"/>
    </location>
</feature>
<proteinExistence type="predicted"/>
<accession>V5G8C5</accession>